<feature type="region of interest" description="Disordered" evidence="1">
    <location>
        <begin position="22"/>
        <end position="44"/>
    </location>
</feature>
<dbReference type="EMBL" id="JYDI01000280">
    <property type="protein sequence ID" value="KRY46600.1"/>
    <property type="molecule type" value="Genomic_DNA"/>
</dbReference>
<organism evidence="2 3">
    <name type="scientific">Trichinella britovi</name>
    <name type="common">Parasitic roundworm</name>
    <dbReference type="NCBI Taxonomy" id="45882"/>
    <lineage>
        <taxon>Eukaryota</taxon>
        <taxon>Metazoa</taxon>
        <taxon>Ecdysozoa</taxon>
        <taxon>Nematoda</taxon>
        <taxon>Enoplea</taxon>
        <taxon>Dorylaimia</taxon>
        <taxon>Trichinellida</taxon>
        <taxon>Trichinellidae</taxon>
        <taxon>Trichinella</taxon>
    </lineage>
</organism>
<dbReference type="AlphaFoldDB" id="A0A0V1CBV9"/>
<dbReference type="Proteomes" id="UP000054653">
    <property type="component" value="Unassembled WGS sequence"/>
</dbReference>
<evidence type="ECO:0000313" key="3">
    <source>
        <dbReference type="Proteomes" id="UP000054653"/>
    </source>
</evidence>
<evidence type="ECO:0000313" key="2">
    <source>
        <dbReference type="EMBL" id="KRY46600.1"/>
    </source>
</evidence>
<comment type="caution">
    <text evidence="2">The sequence shown here is derived from an EMBL/GenBank/DDBJ whole genome shotgun (WGS) entry which is preliminary data.</text>
</comment>
<reference evidence="2 3" key="1">
    <citation type="submission" date="2015-01" db="EMBL/GenBank/DDBJ databases">
        <title>Evolution of Trichinella species and genotypes.</title>
        <authorList>
            <person name="Korhonen P.K."/>
            <person name="Edoardo P."/>
            <person name="Giuseppe L.R."/>
            <person name="Gasser R.B."/>
        </authorList>
    </citation>
    <scope>NUCLEOTIDE SEQUENCE [LARGE SCALE GENOMIC DNA]</scope>
    <source>
        <strain evidence="2">ISS120</strain>
    </source>
</reference>
<name>A0A0V1CBV9_TRIBR</name>
<sequence length="75" mass="8512">MRAQHFPMSIADTDRANEIFPAENEDEDTEATESARQNGKLMHQSIPAHRQIAMNVSITRRKERTSLLGVAARYT</sequence>
<protein>
    <submittedName>
        <fullName evidence="2">Uncharacterized protein</fullName>
    </submittedName>
</protein>
<accession>A0A0V1CBV9</accession>
<gene>
    <name evidence="2" type="ORF">T03_17623</name>
</gene>
<proteinExistence type="predicted"/>
<keyword evidence="3" id="KW-1185">Reference proteome</keyword>
<evidence type="ECO:0000256" key="1">
    <source>
        <dbReference type="SAM" id="MobiDB-lite"/>
    </source>
</evidence>